<dbReference type="Pfam" id="PF01412">
    <property type="entry name" value="ArfGap"/>
    <property type="match status" value="1"/>
</dbReference>
<organism evidence="8 9">
    <name type="scientific">Botryobasidium botryosum (strain FD-172 SS1)</name>
    <dbReference type="NCBI Taxonomy" id="930990"/>
    <lineage>
        <taxon>Eukaryota</taxon>
        <taxon>Fungi</taxon>
        <taxon>Dikarya</taxon>
        <taxon>Basidiomycota</taxon>
        <taxon>Agaricomycotina</taxon>
        <taxon>Agaricomycetes</taxon>
        <taxon>Cantharellales</taxon>
        <taxon>Botryobasidiaceae</taxon>
        <taxon>Botryobasidium</taxon>
    </lineage>
</organism>
<dbReference type="OrthoDB" id="10266696at2759"/>
<feature type="region of interest" description="Disordered" evidence="6">
    <location>
        <begin position="407"/>
        <end position="465"/>
    </location>
</feature>
<dbReference type="InterPro" id="IPR037278">
    <property type="entry name" value="ARFGAP/RecO"/>
</dbReference>
<feature type="compositionally biased region" description="Low complexity" evidence="6">
    <location>
        <begin position="167"/>
        <end position="181"/>
    </location>
</feature>
<evidence type="ECO:0000256" key="2">
    <source>
        <dbReference type="ARBA" id="ARBA00022723"/>
    </source>
</evidence>
<feature type="compositionally biased region" description="Polar residues" evidence="6">
    <location>
        <begin position="352"/>
        <end position="361"/>
    </location>
</feature>
<dbReference type="CDD" id="cd08204">
    <property type="entry name" value="ArfGap"/>
    <property type="match status" value="1"/>
</dbReference>
<dbReference type="InterPro" id="IPR038508">
    <property type="entry name" value="ArfGAP_dom_sf"/>
</dbReference>
<gene>
    <name evidence="8" type="ORF">BOTBODRAFT_189158</name>
</gene>
<feature type="compositionally biased region" description="Pro residues" evidence="6">
    <location>
        <begin position="209"/>
        <end position="223"/>
    </location>
</feature>
<dbReference type="PRINTS" id="PR00405">
    <property type="entry name" value="REVINTRACTNG"/>
</dbReference>
<evidence type="ECO:0000256" key="5">
    <source>
        <dbReference type="PROSITE-ProRule" id="PRU00288"/>
    </source>
</evidence>
<dbReference type="STRING" id="930990.A0A067MLH4"/>
<feature type="region of interest" description="Disordered" evidence="6">
    <location>
        <begin position="340"/>
        <end position="361"/>
    </location>
</feature>
<feature type="compositionally biased region" description="Polar residues" evidence="6">
    <location>
        <begin position="478"/>
        <end position="491"/>
    </location>
</feature>
<dbReference type="InParanoid" id="A0A067MLH4"/>
<feature type="compositionally biased region" description="Low complexity" evidence="6">
    <location>
        <begin position="224"/>
        <end position="246"/>
    </location>
</feature>
<protein>
    <recommendedName>
        <fullName evidence="7">Arf-GAP domain-containing protein</fullName>
    </recommendedName>
</protein>
<keyword evidence="4" id="KW-0862">Zinc</keyword>
<feature type="compositionally biased region" description="Polar residues" evidence="6">
    <location>
        <begin position="262"/>
        <end position="293"/>
    </location>
</feature>
<dbReference type="PANTHER" id="PTHR45705:SF1">
    <property type="entry name" value="FI20236P1"/>
    <property type="match status" value="1"/>
</dbReference>
<feature type="domain" description="Arf-GAP" evidence="7">
    <location>
        <begin position="13"/>
        <end position="136"/>
    </location>
</feature>
<reference evidence="9" key="1">
    <citation type="journal article" date="2014" name="Proc. Natl. Acad. Sci. U.S.A.">
        <title>Extensive sampling of basidiomycete genomes demonstrates inadequacy of the white-rot/brown-rot paradigm for wood decay fungi.</title>
        <authorList>
            <person name="Riley R."/>
            <person name="Salamov A.A."/>
            <person name="Brown D.W."/>
            <person name="Nagy L.G."/>
            <person name="Floudas D."/>
            <person name="Held B.W."/>
            <person name="Levasseur A."/>
            <person name="Lombard V."/>
            <person name="Morin E."/>
            <person name="Otillar R."/>
            <person name="Lindquist E.A."/>
            <person name="Sun H."/>
            <person name="LaButti K.M."/>
            <person name="Schmutz J."/>
            <person name="Jabbour D."/>
            <person name="Luo H."/>
            <person name="Baker S.E."/>
            <person name="Pisabarro A.G."/>
            <person name="Walton J.D."/>
            <person name="Blanchette R.A."/>
            <person name="Henrissat B."/>
            <person name="Martin F."/>
            <person name="Cullen D."/>
            <person name="Hibbett D.S."/>
            <person name="Grigoriev I.V."/>
        </authorList>
    </citation>
    <scope>NUCLEOTIDE SEQUENCE [LARGE SCALE GENOMIC DNA]</scope>
    <source>
        <strain evidence="9">FD-172 SS1</strain>
    </source>
</reference>
<evidence type="ECO:0000256" key="1">
    <source>
        <dbReference type="ARBA" id="ARBA00022468"/>
    </source>
</evidence>
<dbReference type="PROSITE" id="PS50115">
    <property type="entry name" value="ARFGAP"/>
    <property type="match status" value="1"/>
</dbReference>
<evidence type="ECO:0000313" key="9">
    <source>
        <dbReference type="Proteomes" id="UP000027195"/>
    </source>
</evidence>
<sequence>MSAVSKAAADRHQRMLLELVAQPGNDVCADCKARAPRWSSWNLGIFICVQCASIHRKIGTHITKVKSLTLDTWSKEQLESVKQIGNIKANAFYNPNEQRNPPPTNFNESERHSDMEKYIRAKYQHKKFMDPETAARAAAGALPSDDVSKPSPTLAFAGAQHAPPSRAWSTPIPSTSTAAASPPAPLPPPKPSNAMEAASQPRPATVIPSAPPPQPQATFPPPQSQTTFSPPQPQAAFSSSQTTSPTGLLWDDLAALSLSSPPIAQNTQPNSNFAASSPFHNLGSQPAPTRSFSMNYTQSSSPFSTPGGMQQTGGMGAFAPPNPFHQLQQQQQHQGFAPLAGGTPFGQPNAHMFSSNPQPQTTPFGMSGMGTGMSPFQQQQHQPQIQNQTPNFANPMSTSPFHAAQQYQPMQTNPSPFQQQQQHSLMHNAQTPPPFRHSPSPFGGMQPQLQQQQQQPFQQQQPAGISGAAFAQSMLPQRMNSQGHPSSTNPFARQDSGLGGFGAGGPPVWR</sequence>
<feature type="compositionally biased region" description="Pro residues" evidence="6">
    <location>
        <begin position="182"/>
        <end position="191"/>
    </location>
</feature>
<proteinExistence type="predicted"/>
<evidence type="ECO:0000256" key="6">
    <source>
        <dbReference type="SAM" id="MobiDB-lite"/>
    </source>
</evidence>
<feature type="region of interest" description="Disordered" evidence="6">
    <location>
        <begin position="92"/>
        <end position="113"/>
    </location>
</feature>
<keyword evidence="9" id="KW-1185">Reference proteome</keyword>
<dbReference type="GO" id="GO:0005737">
    <property type="term" value="C:cytoplasm"/>
    <property type="evidence" value="ECO:0007669"/>
    <property type="project" value="TreeGrafter"/>
</dbReference>
<dbReference type="HOGENOM" id="CLU_027009_1_0_1"/>
<evidence type="ECO:0000259" key="7">
    <source>
        <dbReference type="PROSITE" id="PS50115"/>
    </source>
</evidence>
<feature type="compositionally biased region" description="Gly residues" evidence="6">
    <location>
        <begin position="497"/>
        <end position="510"/>
    </location>
</feature>
<dbReference type="Proteomes" id="UP000027195">
    <property type="component" value="Unassembled WGS sequence"/>
</dbReference>
<dbReference type="InterPro" id="IPR051718">
    <property type="entry name" value="ARF_GTPase-activating"/>
</dbReference>
<keyword evidence="2" id="KW-0479">Metal-binding</keyword>
<dbReference type="EMBL" id="KL198050">
    <property type="protein sequence ID" value="KDQ12416.1"/>
    <property type="molecule type" value="Genomic_DNA"/>
</dbReference>
<keyword evidence="1" id="KW-0343">GTPase activation</keyword>
<dbReference type="InterPro" id="IPR001164">
    <property type="entry name" value="ArfGAP_dom"/>
</dbReference>
<dbReference type="SUPFAM" id="SSF57863">
    <property type="entry name" value="ArfGap/RecO-like zinc finger"/>
    <property type="match status" value="1"/>
</dbReference>
<dbReference type="GO" id="GO:0008270">
    <property type="term" value="F:zinc ion binding"/>
    <property type="evidence" value="ECO:0007669"/>
    <property type="project" value="UniProtKB-KW"/>
</dbReference>
<feature type="region of interest" description="Disordered" evidence="6">
    <location>
        <begin position="478"/>
        <end position="510"/>
    </location>
</feature>
<evidence type="ECO:0000256" key="3">
    <source>
        <dbReference type="ARBA" id="ARBA00022771"/>
    </source>
</evidence>
<dbReference type="GO" id="GO:0005096">
    <property type="term" value="F:GTPase activator activity"/>
    <property type="evidence" value="ECO:0007669"/>
    <property type="project" value="UniProtKB-KW"/>
</dbReference>
<dbReference type="PANTHER" id="PTHR45705">
    <property type="entry name" value="FI20236P1"/>
    <property type="match status" value="1"/>
</dbReference>
<feature type="compositionally biased region" description="Polar residues" evidence="6">
    <location>
        <begin position="407"/>
        <end position="430"/>
    </location>
</feature>
<name>A0A067MLH4_BOTB1</name>
<dbReference type="AlphaFoldDB" id="A0A067MLH4"/>
<accession>A0A067MLH4</accession>
<feature type="compositionally biased region" description="Low complexity" evidence="6">
    <location>
        <begin position="446"/>
        <end position="462"/>
    </location>
</feature>
<dbReference type="SMART" id="SM00105">
    <property type="entry name" value="ArfGap"/>
    <property type="match status" value="1"/>
</dbReference>
<feature type="region of interest" description="Disordered" evidence="6">
    <location>
        <begin position="134"/>
        <end position="246"/>
    </location>
</feature>
<dbReference type="FunFam" id="1.10.220.150:FF:000009">
    <property type="entry name" value="stromal membrane-associated protein 1 isoform X1"/>
    <property type="match status" value="1"/>
</dbReference>
<keyword evidence="3 5" id="KW-0863">Zinc-finger</keyword>
<feature type="region of interest" description="Disordered" evidence="6">
    <location>
        <begin position="260"/>
        <end position="293"/>
    </location>
</feature>
<evidence type="ECO:0000256" key="4">
    <source>
        <dbReference type="ARBA" id="ARBA00022833"/>
    </source>
</evidence>
<evidence type="ECO:0000313" key="8">
    <source>
        <dbReference type="EMBL" id="KDQ12416.1"/>
    </source>
</evidence>
<dbReference type="Gene3D" id="1.10.220.150">
    <property type="entry name" value="Arf GTPase activating protein"/>
    <property type="match status" value="1"/>
</dbReference>